<reference evidence="4 5" key="1">
    <citation type="submission" date="2019-04" db="EMBL/GenBank/DDBJ databases">
        <authorList>
            <person name="Ashton P.M."/>
            <person name="Dallman T."/>
            <person name="Nair S."/>
            <person name="De Pinna E."/>
            <person name="Peters T."/>
            <person name="Grant K."/>
        </authorList>
    </citation>
    <scope>NUCLEOTIDE SEQUENCE [LARGE SCALE GENOMIC DNA]</scope>
    <source>
        <strain evidence="2 4">562417</strain>
        <strain evidence="3 5">562428</strain>
    </source>
</reference>
<evidence type="ECO:0000313" key="4">
    <source>
        <dbReference type="Proteomes" id="UP000525068"/>
    </source>
</evidence>
<evidence type="ECO:0000259" key="1">
    <source>
        <dbReference type="Pfam" id="PF09643"/>
    </source>
</evidence>
<dbReference type="EMBL" id="AABFMV010000001">
    <property type="protein sequence ID" value="EAH1613780.1"/>
    <property type="molecule type" value="Genomic_DNA"/>
</dbReference>
<feature type="non-terminal residue" evidence="2">
    <location>
        <position position="1"/>
    </location>
</feature>
<evidence type="ECO:0000313" key="3">
    <source>
        <dbReference type="EMBL" id="EAH3128826.1"/>
    </source>
</evidence>
<evidence type="ECO:0000313" key="2">
    <source>
        <dbReference type="EMBL" id="EAH1613780.1"/>
    </source>
</evidence>
<feature type="domain" description="YopX protein" evidence="1">
    <location>
        <begin position="5"/>
        <end position="34"/>
    </location>
</feature>
<dbReference type="InterPro" id="IPR023385">
    <property type="entry name" value="YopX-like_C"/>
</dbReference>
<name>A0A7U7PGV1_LISMN</name>
<proteinExistence type="predicted"/>
<dbReference type="Proteomes" id="UP000529135">
    <property type="component" value="Unassembled WGS sequence"/>
</dbReference>
<dbReference type="AlphaFoldDB" id="A0A7U7PGV1"/>
<dbReference type="Pfam" id="PF09643">
    <property type="entry name" value="YopX"/>
    <property type="match status" value="1"/>
</dbReference>
<dbReference type="InterPro" id="IPR019096">
    <property type="entry name" value="YopX_protein"/>
</dbReference>
<protein>
    <recommendedName>
        <fullName evidence="1">YopX protein domain-containing protein</fullName>
    </recommendedName>
</protein>
<gene>
    <name evidence="2" type="ORF">D4271_00005</name>
    <name evidence="3" type="ORF">D5M70_16110</name>
</gene>
<organism evidence="2 4">
    <name type="scientific">Listeria monocytogenes</name>
    <dbReference type="NCBI Taxonomy" id="1639"/>
    <lineage>
        <taxon>Bacteria</taxon>
        <taxon>Bacillati</taxon>
        <taxon>Bacillota</taxon>
        <taxon>Bacilli</taxon>
        <taxon>Bacillales</taxon>
        <taxon>Listeriaceae</taxon>
        <taxon>Listeria</taxon>
    </lineage>
</organism>
<dbReference type="Gene3D" id="2.30.30.290">
    <property type="entry name" value="YopX-like domains"/>
    <property type="match status" value="1"/>
</dbReference>
<accession>A0A7U7PGV1</accession>
<dbReference type="SUPFAM" id="SSF159006">
    <property type="entry name" value="YopX-like"/>
    <property type="match status" value="1"/>
</dbReference>
<dbReference type="Proteomes" id="UP000525068">
    <property type="component" value="Unassembled WGS sequence"/>
</dbReference>
<dbReference type="EMBL" id="AABGFX010000041">
    <property type="protein sequence ID" value="EAH3128826.1"/>
    <property type="molecule type" value="Genomic_DNA"/>
</dbReference>
<evidence type="ECO:0000313" key="5">
    <source>
        <dbReference type="Proteomes" id="UP000529135"/>
    </source>
</evidence>
<sequence>WLVEDEGHFAISLWSEINEFEIIGNIYENPELLEVTE</sequence>
<comment type="caution">
    <text evidence="2">The sequence shown here is derived from an EMBL/GenBank/DDBJ whole genome shotgun (WGS) entry which is preliminary data.</text>
</comment>